<dbReference type="OrthoDB" id="2326446at2759"/>
<dbReference type="InterPro" id="IPR005000">
    <property type="entry name" value="Aldolase/citrate-lyase_domain"/>
</dbReference>
<dbReference type="PANTHER" id="PTHR30502">
    <property type="entry name" value="2-KETO-3-DEOXY-L-RHAMNONATE ALDOLASE"/>
    <property type="match status" value="1"/>
</dbReference>
<evidence type="ECO:0000256" key="2">
    <source>
        <dbReference type="ARBA" id="ARBA00022723"/>
    </source>
</evidence>
<evidence type="ECO:0000313" key="5">
    <source>
        <dbReference type="EMBL" id="RXG46590.1"/>
    </source>
</evidence>
<dbReference type="GO" id="GO:0016832">
    <property type="term" value="F:aldehyde-lyase activity"/>
    <property type="evidence" value="ECO:0007669"/>
    <property type="project" value="TreeGrafter"/>
</dbReference>
<keyword evidence="2" id="KW-0479">Metal-binding</keyword>
<proteinExistence type="inferred from homology"/>
<dbReference type="GO" id="GO:0046872">
    <property type="term" value="F:metal ion binding"/>
    <property type="evidence" value="ECO:0007669"/>
    <property type="project" value="UniProtKB-KW"/>
</dbReference>
<feature type="domain" description="HpcH/HpaI aldolase/citrate lyase" evidence="4">
    <location>
        <begin position="36"/>
        <end position="213"/>
    </location>
</feature>
<dbReference type="AlphaFoldDB" id="A0A444RZL5"/>
<keyword evidence="3" id="KW-0456">Lyase</keyword>
<dbReference type="Gene3D" id="3.20.20.60">
    <property type="entry name" value="Phosphoenolpyruvate-binding domains"/>
    <property type="match status" value="1"/>
</dbReference>
<evidence type="ECO:0000259" key="4">
    <source>
        <dbReference type="Pfam" id="PF03328"/>
    </source>
</evidence>
<evidence type="ECO:0000256" key="1">
    <source>
        <dbReference type="ARBA" id="ARBA00005568"/>
    </source>
</evidence>
<dbReference type="InterPro" id="IPR015813">
    <property type="entry name" value="Pyrv/PenolPyrv_kinase-like_dom"/>
</dbReference>
<dbReference type="InterPro" id="IPR040442">
    <property type="entry name" value="Pyrv_kinase-like_dom_sf"/>
</dbReference>
<organism evidence="5 6">
    <name type="scientific">Verticillium dahliae</name>
    <name type="common">Verticillium wilt</name>
    <dbReference type="NCBI Taxonomy" id="27337"/>
    <lineage>
        <taxon>Eukaryota</taxon>
        <taxon>Fungi</taxon>
        <taxon>Dikarya</taxon>
        <taxon>Ascomycota</taxon>
        <taxon>Pezizomycotina</taxon>
        <taxon>Sordariomycetes</taxon>
        <taxon>Hypocreomycetidae</taxon>
        <taxon>Glomerellales</taxon>
        <taxon>Plectosphaerellaceae</taxon>
        <taxon>Verticillium</taxon>
    </lineage>
</organism>
<accession>A0A444RZL5</accession>
<gene>
    <name evidence="5" type="ORF">VDGE_06016</name>
</gene>
<evidence type="ECO:0000313" key="6">
    <source>
        <dbReference type="Proteomes" id="UP000288725"/>
    </source>
</evidence>
<dbReference type="EMBL" id="RSDZ01000049">
    <property type="protein sequence ID" value="RXG46590.1"/>
    <property type="molecule type" value="Genomic_DNA"/>
</dbReference>
<dbReference type="InterPro" id="IPR050251">
    <property type="entry name" value="HpcH-HpaI_aldolase"/>
</dbReference>
<reference evidence="5 6" key="1">
    <citation type="submission" date="2018-12" db="EMBL/GenBank/DDBJ databases">
        <title>Genome of Verticillium dahliae isolate Getta Getta.</title>
        <authorList>
            <person name="Gardiner D.M."/>
        </authorList>
    </citation>
    <scope>NUCLEOTIDE SEQUENCE [LARGE SCALE GENOMIC DNA]</scope>
    <source>
        <strain evidence="5 6">Getta Getta</strain>
    </source>
</reference>
<evidence type="ECO:0000256" key="3">
    <source>
        <dbReference type="ARBA" id="ARBA00023239"/>
    </source>
</evidence>
<name>A0A444RZL5_VERDA</name>
<dbReference type="Proteomes" id="UP000288725">
    <property type="component" value="Chromosome 8"/>
</dbReference>
<dbReference type="PANTHER" id="PTHR30502:SF0">
    <property type="entry name" value="PHOSPHOENOLPYRUVATE CARBOXYLASE FAMILY PROTEIN"/>
    <property type="match status" value="1"/>
</dbReference>
<comment type="similarity">
    <text evidence="1">Belongs to the HpcH/HpaI aldolase family.</text>
</comment>
<dbReference type="Pfam" id="PF03328">
    <property type="entry name" value="HpcH_HpaI"/>
    <property type="match status" value="1"/>
</dbReference>
<comment type="caution">
    <text evidence="5">The sequence shown here is derived from an EMBL/GenBank/DDBJ whole genome shotgun (WGS) entry which is preliminary data.</text>
</comment>
<protein>
    <recommendedName>
        <fullName evidence="4">HpcH/HpaI aldolase/citrate lyase domain-containing protein</fullName>
    </recommendedName>
</protein>
<dbReference type="SUPFAM" id="SSF51621">
    <property type="entry name" value="Phosphoenolpyruvate/pyruvate domain"/>
    <property type="match status" value="1"/>
</dbReference>
<sequence length="271" mass="29287">MSAYPNRLNELAAQDKVCKVFGIKVLTALETPRFVANAGFNGIFIDLEHSTLSLGTASELCVTSMTAGISPFVRVPGHVGRGFVQRVLDGGAQGVIFPHVDTVEQAQEAVRACKFPPLGKRSITGTLPHFGYKSASVDKVIKVGNASLSSVFVMIESPEAVDRIDDIASVEGVDVIMVGSNDLSIELGIPGKWDSPVFDDAIRKISQAAKRHGRLLALAGIYDRPDIIHKCIHEYGVRWIVVQHDMSMMAKFMSAAVKDVVALEETKILKA</sequence>
<dbReference type="GO" id="GO:0005737">
    <property type="term" value="C:cytoplasm"/>
    <property type="evidence" value="ECO:0007669"/>
    <property type="project" value="TreeGrafter"/>
</dbReference>